<dbReference type="FunFam" id="2.10.70.10:FF:000044">
    <property type="entry name" value="Complement component receptor type 1"/>
    <property type="match status" value="1"/>
</dbReference>
<dbReference type="SUPFAM" id="SSF57535">
    <property type="entry name" value="Complement control module/SCR domain"/>
    <property type="match status" value="21"/>
</dbReference>
<feature type="disulfide bond" evidence="12">
    <location>
        <begin position="817"/>
        <end position="844"/>
    </location>
</feature>
<feature type="chain" id="PRO_5026998975" evidence="14">
    <location>
        <begin position="21"/>
        <end position="1473"/>
    </location>
</feature>
<dbReference type="Proteomes" id="UP000504628">
    <property type="component" value="Chromosome 14"/>
</dbReference>
<keyword evidence="10 12" id="KW-1015">Disulfide bond</keyword>
<feature type="domain" description="Sushi" evidence="15">
    <location>
        <begin position="20"/>
        <end position="80"/>
    </location>
</feature>
<feature type="domain" description="Sushi" evidence="15">
    <location>
        <begin position="1037"/>
        <end position="1097"/>
    </location>
</feature>
<evidence type="ECO:0000256" key="9">
    <source>
        <dbReference type="ARBA" id="ARBA00023136"/>
    </source>
</evidence>
<dbReference type="GO" id="GO:0045087">
    <property type="term" value="P:innate immune response"/>
    <property type="evidence" value="ECO:0007669"/>
    <property type="project" value="UniProtKB-KW"/>
</dbReference>
<sequence length="1473" mass="162317">MGTAGLLWVFLALLTPRVLGQCKFLPRYPFAKPKVQSNQSEFAIGTSLEYECLPGYIKRSFSTTCLETSEWSDAQQYCKRKSCVSPGELLHGSVLTHMNIEFGSTITYSCNKGYRLIGDSSATCIISGNTVTWDKDMPLCESIPCEAPPEISNGNFSSSSRENFYYGMVVTYQCHVGQNGEKLFDLVGEKSIYCTSKDNQVGIWSGPPPQCINLVRCPIPEVENGIIEFGYRRSFSLNDTLMFKCKPGFTMKGSNTVWCQPNSKWDPPLPRCFKGCLPPPHIHHGNYNKMDKEFFAIGQKVSYSCEPGYSLIGANAMQCTSLGTWSHTAPKCEVDSCDAIPNQFLNGQVVAPPNLQPGAEVSFVCNEGYRLSGKSSSQCVSEGMTVRWNNKFPVCERISCDRPPEIKNGHTSSVTVPVPINTVVRYRCLPNYRLIGERSLFCISRDQVKGTWDKDAPICEYFNRRSTCPEPIVPGGYKNKVSRPPYRHGDSVTFTCNTNFTMKGNKTVWCRANTKWGPTPLPICESDFPLECPPLPMVLNGNHTGNNVGPFVPGSSVNYHCEPGYLLVGEKNIRCLSSGAWSAVIPKCEEARCAPPSPLVNGKIKEPSSLQVGVTVSFSCNEGYRLEGLPSSQCVIAGQNALWTKMPVCKEILCPPPPSILNGRHTGNPSMNVPYGSTVTYTCDRGPEEGVDFILTGESTIRCTNDSQKTGTWSGPAPRCKLSISGIQCPPPQILRGQILSGQKDQYSYNNTVVFACSFGFTLKGRKEIRCNGQGIWEPSPPVCEKECQAPPKILNGHKEDGHRTLFEPGTSIKYRCDPGYVLVGEESIHCTSVGVWTPTAPKCKVAECEPIGKHLYRKPQAQFIRPDVNSSCDEGYRLGESVYQLCQGMIPWFMEIRLCKEITCPPPPVIYNGRHTGSSSEDMLYGTTVTYTCDPGPEKGVEFSLIGENTIHCISNSEERGIWSGPAPLCKLSLPAVWCSYASIANGHKISGKEAPYIYNDSVTYECDDGFTLKGSSQIRCKANNTWDPEIPMCEKDCQPPSGLLHGQHTGGNGVLFVSGMTVDYTCDPGYLLVGSKSIQCMSSGNWSPSAPRCEEAPCQPVGEDVQELPGDFPVIPVNTSCHDGYQLTGHSYRKCQDGENGVWFQKIPRCKAIHCPPPPETDNGRHTGVMAEHFLYGTEISYECDQGFSLLGEKTIRCISDSKGHGSWNRPPPQCLKPHPVTHCSNPEVKHGYILNKTHSSYSHNDIVYVACNPGFIINGSELIKCHTNNKWVPGVPTCIKMALIGCQPPFKIPNGNHTGGDTARFYAGMSVLYSCDEGYLLVGDARLYCTREGTWSHPAPFCKEVNCSFPEYMNGMQKGLESGKKYQYGAIVTLECEDGYTLEGSPQSQCQEDHGWNPPLAVCRSQGSLAPLLCGLSAGFVILICLIGVVLHMILKYRVHHYYTNKHPTKEDLHLETREVYSIDPYNPAS</sequence>
<feature type="domain" description="Sushi" evidence="15">
    <location>
        <begin position="215"/>
        <end position="272"/>
    </location>
</feature>
<feature type="domain" description="Sushi" evidence="15">
    <location>
        <begin position="1224"/>
        <end position="1283"/>
    </location>
</feature>
<feature type="disulfide bond" evidence="12">
    <location>
        <begin position="1157"/>
        <end position="1200"/>
    </location>
</feature>
<dbReference type="FunFam" id="2.10.70.10:FF:000014">
    <property type="entry name" value="Membrane cofactor protein"/>
    <property type="match status" value="6"/>
</dbReference>
<dbReference type="PANTHER" id="PTHR45656:SF4">
    <property type="entry name" value="PROTEIN CBR-CLEC-78"/>
    <property type="match status" value="1"/>
</dbReference>
<comment type="similarity">
    <text evidence="2">Belongs to the receptors of complement activation (RCA) family.</text>
</comment>
<dbReference type="GeneID" id="114512181"/>
<evidence type="ECO:0000256" key="14">
    <source>
        <dbReference type="SAM" id="SignalP"/>
    </source>
</evidence>
<feature type="disulfide bond" evidence="12">
    <location>
        <begin position="1289"/>
        <end position="1332"/>
    </location>
</feature>
<keyword evidence="6" id="KW-0677">Repeat</keyword>
<gene>
    <name evidence="17" type="primary">CR2</name>
</gene>
<name>A0A6J2NAB2_9CHIR</name>
<feature type="domain" description="Sushi" evidence="15">
    <location>
        <begin position="1348"/>
        <end position="1408"/>
    </location>
</feature>
<feature type="disulfide bond" evidence="12">
    <location>
        <begin position="561"/>
        <end position="588"/>
    </location>
</feature>
<feature type="disulfide bond" evidence="12">
    <location>
        <begin position="788"/>
        <end position="831"/>
    </location>
</feature>
<feature type="domain" description="Sushi" evidence="15">
    <location>
        <begin position="727"/>
        <end position="785"/>
    </location>
</feature>
<feature type="disulfide bond" evidence="12">
    <location>
        <begin position="1254"/>
        <end position="1281"/>
    </location>
</feature>
<feature type="disulfide bond" evidence="12">
    <location>
        <begin position="1068"/>
        <end position="1095"/>
    </location>
</feature>
<evidence type="ECO:0000256" key="6">
    <source>
        <dbReference type="ARBA" id="ARBA00022737"/>
    </source>
</evidence>
<feature type="disulfide bond" evidence="12">
    <location>
        <begin position="1008"/>
        <end position="1035"/>
    </location>
</feature>
<evidence type="ECO:0000259" key="15">
    <source>
        <dbReference type="PROSITE" id="PS50923"/>
    </source>
</evidence>
<feature type="domain" description="Sushi" evidence="15">
    <location>
        <begin position="1287"/>
        <end position="1347"/>
    </location>
</feature>
<feature type="domain" description="Sushi" evidence="15">
    <location>
        <begin position="143"/>
        <end position="213"/>
    </location>
</feature>
<feature type="domain" description="Sushi" evidence="15">
    <location>
        <begin position="591"/>
        <end position="651"/>
    </location>
</feature>
<dbReference type="InParanoid" id="A0A6J2NAB2"/>
<organism evidence="16 17">
    <name type="scientific">Phyllostomus discolor</name>
    <name type="common">pale spear-nosed bat</name>
    <dbReference type="NCBI Taxonomy" id="89673"/>
    <lineage>
        <taxon>Eukaryota</taxon>
        <taxon>Metazoa</taxon>
        <taxon>Chordata</taxon>
        <taxon>Craniata</taxon>
        <taxon>Vertebrata</taxon>
        <taxon>Euteleostomi</taxon>
        <taxon>Mammalia</taxon>
        <taxon>Eutheria</taxon>
        <taxon>Laurasiatheria</taxon>
        <taxon>Chiroptera</taxon>
        <taxon>Yangochiroptera</taxon>
        <taxon>Phyllostomidae</taxon>
        <taxon>Phyllostominae</taxon>
        <taxon>Phyllostomus</taxon>
    </lineage>
</organism>
<feature type="domain" description="Sushi" evidence="15">
    <location>
        <begin position="903"/>
        <end position="973"/>
    </location>
</feature>
<evidence type="ECO:0000313" key="16">
    <source>
        <dbReference type="Proteomes" id="UP000504628"/>
    </source>
</evidence>
<comment type="caution">
    <text evidence="12">Lacks conserved residue(s) required for the propagation of feature annotation.</text>
</comment>
<dbReference type="PROSITE" id="PS50923">
    <property type="entry name" value="SUSHI"/>
    <property type="match status" value="21"/>
</dbReference>
<dbReference type="FunFam" id="2.10.70.10:FF:000070">
    <property type="entry name" value="Complement C3d receptor 2"/>
    <property type="match status" value="3"/>
</dbReference>
<evidence type="ECO:0000256" key="5">
    <source>
        <dbReference type="ARBA" id="ARBA00022729"/>
    </source>
</evidence>
<dbReference type="OrthoDB" id="5804959at2759"/>
<feature type="domain" description="Sushi" evidence="15">
    <location>
        <begin position="1155"/>
        <end position="1219"/>
    </location>
</feature>
<feature type="domain" description="Sushi" evidence="15">
    <location>
        <begin position="398"/>
        <end position="461"/>
    </location>
</feature>
<dbReference type="InterPro" id="IPR035976">
    <property type="entry name" value="Sushi/SCR/CCP_sf"/>
</dbReference>
<feature type="domain" description="Sushi" evidence="15">
    <location>
        <begin position="978"/>
        <end position="1036"/>
    </location>
</feature>
<evidence type="ECO:0000256" key="2">
    <source>
        <dbReference type="ARBA" id="ARBA00010908"/>
    </source>
</evidence>
<feature type="disulfide bond" evidence="12">
    <location>
        <begin position="22"/>
        <end position="65"/>
    </location>
</feature>
<dbReference type="CDD" id="cd00033">
    <property type="entry name" value="CCP"/>
    <property type="match status" value="20"/>
</dbReference>
<keyword evidence="11" id="KW-0325">Glycoprotein</keyword>
<feature type="domain" description="Sushi" evidence="15">
    <location>
        <begin position="1098"/>
        <end position="1154"/>
    </location>
</feature>
<keyword evidence="13" id="KW-0812">Transmembrane</keyword>
<dbReference type="FunFam" id="2.10.70.10:FF:000008">
    <property type="entry name" value="Complement receptor type 1"/>
    <property type="match status" value="1"/>
</dbReference>
<evidence type="ECO:0000256" key="3">
    <source>
        <dbReference type="ARBA" id="ARBA00022588"/>
    </source>
</evidence>
<feature type="disulfide bond" evidence="12">
    <location>
        <begin position="276"/>
        <end position="319"/>
    </location>
</feature>
<feature type="disulfide bond" evidence="12">
    <location>
        <begin position="1039"/>
        <end position="1082"/>
    </location>
</feature>
<reference evidence="17" key="1">
    <citation type="submission" date="2025-08" db="UniProtKB">
        <authorList>
            <consortium name="RefSeq"/>
        </authorList>
    </citation>
    <scope>IDENTIFICATION</scope>
    <source>
        <tissue evidence="17">Muscle</tissue>
    </source>
</reference>
<dbReference type="GO" id="GO:0016020">
    <property type="term" value="C:membrane"/>
    <property type="evidence" value="ECO:0007669"/>
    <property type="project" value="UniProtKB-SubCell"/>
</dbReference>
<feature type="disulfide bond" evidence="12">
    <location>
        <begin position="757"/>
        <end position="784"/>
    </location>
</feature>
<keyword evidence="8" id="KW-0180">Complement pathway</keyword>
<feature type="signal peptide" evidence="14">
    <location>
        <begin position="1"/>
        <end position="20"/>
    </location>
</feature>
<dbReference type="FunFam" id="2.10.70.10:FF:000038">
    <property type="entry name" value="Complement component receptor type 1"/>
    <property type="match status" value="2"/>
</dbReference>
<dbReference type="GO" id="GO:0006958">
    <property type="term" value="P:complement activation, classical pathway"/>
    <property type="evidence" value="ECO:0007669"/>
    <property type="project" value="UniProtKB-KW"/>
</dbReference>
<feature type="domain" description="Sushi" evidence="15">
    <location>
        <begin position="652"/>
        <end position="722"/>
    </location>
</feature>
<dbReference type="CTD" id="1380"/>
<evidence type="ECO:0000256" key="10">
    <source>
        <dbReference type="ARBA" id="ARBA00023157"/>
    </source>
</evidence>
<evidence type="ECO:0000256" key="7">
    <source>
        <dbReference type="ARBA" id="ARBA00022859"/>
    </source>
</evidence>
<dbReference type="Gene3D" id="2.10.70.10">
    <property type="entry name" value="Complement Module, domain 1"/>
    <property type="match status" value="21"/>
</dbReference>
<evidence type="ECO:0000256" key="4">
    <source>
        <dbReference type="ARBA" id="ARBA00022659"/>
    </source>
</evidence>
<feature type="disulfide bond" evidence="12">
    <location>
        <begin position="305"/>
        <end position="332"/>
    </location>
</feature>
<keyword evidence="7" id="KW-0391">Immunity</keyword>
<dbReference type="InterPro" id="IPR000436">
    <property type="entry name" value="Sushi_SCR_CCP_dom"/>
</dbReference>
<dbReference type="FunFam" id="2.10.70.10:FF:000055">
    <property type="entry name" value="Complement decay-accelerating factor, GPI-anchored"/>
    <property type="match status" value="1"/>
</dbReference>
<accession>A0A6J2NAB2</accession>
<feature type="disulfide bond" evidence="12">
    <location>
        <begin position="245"/>
        <end position="272"/>
    </location>
</feature>
<evidence type="ECO:0000256" key="8">
    <source>
        <dbReference type="ARBA" id="ARBA00022875"/>
    </source>
</evidence>
<keyword evidence="16" id="KW-1185">Reference proteome</keyword>
<evidence type="ECO:0000313" key="17">
    <source>
        <dbReference type="RefSeq" id="XP_028386880.1"/>
    </source>
</evidence>
<keyword evidence="9 13" id="KW-0472">Membrane</keyword>
<dbReference type="KEGG" id="pdic:114512181"/>
<dbReference type="GO" id="GO:0030449">
    <property type="term" value="P:regulation of complement activation"/>
    <property type="evidence" value="ECO:0007669"/>
    <property type="project" value="UniProtKB-ARBA"/>
</dbReference>
<feature type="domain" description="Sushi" evidence="15">
    <location>
        <begin position="466"/>
        <end position="526"/>
    </location>
</feature>
<feature type="domain" description="Sushi" evidence="15">
    <location>
        <begin position="274"/>
        <end position="334"/>
    </location>
</feature>
<dbReference type="RefSeq" id="XP_028386880.1">
    <property type="nucleotide sequence ID" value="XM_028531079.2"/>
</dbReference>
<comment type="subcellular location">
    <subcellularLocation>
        <location evidence="1">Membrane</location>
    </subcellularLocation>
</comment>
<feature type="domain" description="Sushi" evidence="15">
    <location>
        <begin position="530"/>
        <end position="590"/>
    </location>
</feature>
<feature type="domain" description="Sushi" evidence="15">
    <location>
        <begin position="81"/>
        <end position="142"/>
    </location>
</feature>
<protein>
    <submittedName>
        <fullName evidence="17">Complement receptor type 2 isoform X3</fullName>
    </submittedName>
</protein>
<feature type="domain" description="Sushi" evidence="15">
    <location>
        <begin position="786"/>
        <end position="846"/>
    </location>
</feature>
<feature type="transmembrane region" description="Helical" evidence="13">
    <location>
        <begin position="1412"/>
        <end position="1438"/>
    </location>
</feature>
<keyword evidence="17" id="KW-0675">Receptor</keyword>
<keyword evidence="4 12" id="KW-0768">Sushi</keyword>
<dbReference type="FunCoup" id="A0A6J2NAB2">
    <property type="interactions" value="150"/>
</dbReference>
<evidence type="ECO:0000256" key="1">
    <source>
        <dbReference type="ARBA" id="ARBA00004370"/>
    </source>
</evidence>
<keyword evidence="3" id="KW-0399">Innate immunity</keyword>
<proteinExistence type="inferred from homology"/>
<evidence type="ECO:0000256" key="13">
    <source>
        <dbReference type="SAM" id="Phobius"/>
    </source>
</evidence>
<keyword evidence="5 14" id="KW-0732">Signal</keyword>
<feature type="disulfide bond" evidence="12">
    <location>
        <begin position="1350"/>
        <end position="1393"/>
    </location>
</feature>
<feature type="disulfide bond" evidence="12">
    <location>
        <begin position="1379"/>
        <end position="1406"/>
    </location>
</feature>
<dbReference type="PANTHER" id="PTHR45656">
    <property type="entry name" value="PROTEIN CBR-CLEC-78"/>
    <property type="match status" value="1"/>
</dbReference>
<feature type="disulfide bond" evidence="12">
    <location>
        <begin position="532"/>
        <end position="575"/>
    </location>
</feature>
<dbReference type="InterPro" id="IPR051277">
    <property type="entry name" value="SEZ6_CSMD_C4BPB_Regulators"/>
</dbReference>
<feature type="domain" description="Sushi" evidence="15">
    <location>
        <begin position="335"/>
        <end position="397"/>
    </location>
</feature>
<feature type="disulfide bond" evidence="12">
    <location>
        <begin position="1318"/>
        <end position="1345"/>
    </location>
</feature>
<evidence type="ECO:0000256" key="12">
    <source>
        <dbReference type="PROSITE-ProRule" id="PRU00302"/>
    </source>
</evidence>
<dbReference type="SMART" id="SM00032">
    <property type="entry name" value="CCP"/>
    <property type="match status" value="21"/>
</dbReference>
<evidence type="ECO:0000256" key="11">
    <source>
        <dbReference type="ARBA" id="ARBA00023180"/>
    </source>
</evidence>
<keyword evidence="13" id="KW-1133">Transmembrane helix</keyword>
<dbReference type="Pfam" id="PF00084">
    <property type="entry name" value="Sushi"/>
    <property type="match status" value="20"/>
</dbReference>